<gene>
    <name evidence="5" type="ORF">E4U43_006846</name>
</gene>
<keyword evidence="1 3" id="KW-0732">Signal</keyword>
<dbReference type="EMBL" id="SRPW01000049">
    <property type="protein sequence ID" value="KAG6018239.1"/>
    <property type="molecule type" value="Genomic_DNA"/>
</dbReference>
<reference evidence="5" key="1">
    <citation type="journal article" date="2020" name="bioRxiv">
        <title>Whole genome comparisons of ergot fungi reveals the divergence and evolution of species within the genus Claviceps are the result of varying mechanisms driving genome evolution and host range expansion.</title>
        <authorList>
            <person name="Wyka S.A."/>
            <person name="Mondo S.J."/>
            <person name="Liu M."/>
            <person name="Dettman J."/>
            <person name="Nalam V."/>
            <person name="Broders K.D."/>
        </authorList>
    </citation>
    <scope>NUCLEOTIDE SEQUENCE</scope>
    <source>
        <strain evidence="5">CCC 602</strain>
    </source>
</reference>
<proteinExistence type="predicted"/>
<dbReference type="InterPro" id="IPR052982">
    <property type="entry name" value="SRP1/TIP1-like"/>
</dbReference>
<dbReference type="PANTHER" id="PTHR40633:SF1">
    <property type="entry name" value="GPI ANCHORED SERINE-THREONINE RICH PROTEIN (AFU_ORTHOLOGUE AFUA_1G03630)"/>
    <property type="match status" value="1"/>
</dbReference>
<dbReference type="OrthoDB" id="5589325at2759"/>
<dbReference type="Pfam" id="PF10342">
    <property type="entry name" value="Kre9_KNH"/>
    <property type="match status" value="1"/>
</dbReference>
<feature type="signal peptide" evidence="3">
    <location>
        <begin position="1"/>
        <end position="22"/>
    </location>
</feature>
<feature type="domain" description="Yeast cell wall synthesis Kre9/Knh1-like N-terminal" evidence="4">
    <location>
        <begin position="32"/>
        <end position="108"/>
    </location>
</feature>
<dbReference type="InterPro" id="IPR018466">
    <property type="entry name" value="Kre9/Knh1-like_N"/>
</dbReference>
<organism evidence="5 6">
    <name type="scientific">Claviceps pusilla</name>
    <dbReference type="NCBI Taxonomy" id="123648"/>
    <lineage>
        <taxon>Eukaryota</taxon>
        <taxon>Fungi</taxon>
        <taxon>Dikarya</taxon>
        <taxon>Ascomycota</taxon>
        <taxon>Pezizomycotina</taxon>
        <taxon>Sordariomycetes</taxon>
        <taxon>Hypocreomycetidae</taxon>
        <taxon>Hypocreales</taxon>
        <taxon>Clavicipitaceae</taxon>
        <taxon>Claviceps</taxon>
    </lineage>
</organism>
<feature type="region of interest" description="Disordered" evidence="2">
    <location>
        <begin position="173"/>
        <end position="192"/>
    </location>
</feature>
<dbReference type="PANTHER" id="PTHR40633">
    <property type="entry name" value="MATRIX PROTEIN, PUTATIVE (AFU_ORTHOLOGUE AFUA_8G05410)-RELATED"/>
    <property type="match status" value="1"/>
</dbReference>
<evidence type="ECO:0000256" key="3">
    <source>
        <dbReference type="SAM" id="SignalP"/>
    </source>
</evidence>
<sequence length="220" mass="21726">MKYAAIFSALAAIAAAAAAAAANPSFLNSDFDVKEGASFTLKFNNCQGGCTIILQNGPSTNTQDVKTLTTSAAGDSFTFVAKDIATGTYNFKIISNTDASAFNYSKQFAYSGTGAIGLSSSSTRSVGSTLSPSSSSHTASSTVSATASSIPSSTPSTTMASVTSSSSGFTKSFPSSTSAEQSSSTQSSAPAITTVPNAGGRASSSLALVAGAVAALAYLG</sequence>
<accession>A0A9P7T016</accession>
<evidence type="ECO:0000256" key="1">
    <source>
        <dbReference type="ARBA" id="ARBA00022729"/>
    </source>
</evidence>
<comment type="caution">
    <text evidence="5">The sequence shown here is derived from an EMBL/GenBank/DDBJ whole genome shotgun (WGS) entry which is preliminary data.</text>
</comment>
<feature type="compositionally biased region" description="Low complexity" evidence="2">
    <location>
        <begin position="173"/>
        <end position="190"/>
    </location>
</feature>
<name>A0A9P7T016_9HYPO</name>
<evidence type="ECO:0000313" key="5">
    <source>
        <dbReference type="EMBL" id="KAG6018239.1"/>
    </source>
</evidence>
<feature type="region of interest" description="Disordered" evidence="2">
    <location>
        <begin position="127"/>
        <end position="161"/>
    </location>
</feature>
<dbReference type="Proteomes" id="UP000748025">
    <property type="component" value="Unassembled WGS sequence"/>
</dbReference>
<dbReference type="AlphaFoldDB" id="A0A9P7T016"/>
<feature type="chain" id="PRO_5040418764" description="Yeast cell wall synthesis Kre9/Knh1-like N-terminal domain-containing protein" evidence="3">
    <location>
        <begin position="23"/>
        <end position="220"/>
    </location>
</feature>
<keyword evidence="6" id="KW-1185">Reference proteome</keyword>
<evidence type="ECO:0000313" key="6">
    <source>
        <dbReference type="Proteomes" id="UP000748025"/>
    </source>
</evidence>
<protein>
    <recommendedName>
        <fullName evidence="4">Yeast cell wall synthesis Kre9/Knh1-like N-terminal domain-containing protein</fullName>
    </recommendedName>
</protein>
<evidence type="ECO:0000256" key="2">
    <source>
        <dbReference type="SAM" id="MobiDB-lite"/>
    </source>
</evidence>
<evidence type="ECO:0000259" key="4">
    <source>
        <dbReference type="Pfam" id="PF10342"/>
    </source>
</evidence>